<proteinExistence type="inferred from homology"/>
<evidence type="ECO:0000256" key="5">
    <source>
        <dbReference type="SAM" id="MobiDB-lite"/>
    </source>
</evidence>
<dbReference type="RefSeq" id="WP_021697129.1">
    <property type="nucleotide sequence ID" value="NZ_BATC01000017.1"/>
</dbReference>
<evidence type="ECO:0000256" key="4">
    <source>
        <dbReference type="RuleBase" id="RU000363"/>
    </source>
</evidence>
<dbReference type="Pfam" id="PF00106">
    <property type="entry name" value="adh_short"/>
    <property type="match status" value="1"/>
</dbReference>
<evidence type="ECO:0000256" key="2">
    <source>
        <dbReference type="ARBA" id="ARBA00066641"/>
    </source>
</evidence>
<dbReference type="InterPro" id="IPR050259">
    <property type="entry name" value="SDR"/>
</dbReference>
<reference evidence="7" key="1">
    <citation type="journal article" date="2013" name="Genome Announc.">
        <title>Draft Genome Sequence of the Dimorphic Prosthecate Bacterium Brevundimonas abyssalis TAR-001T.</title>
        <authorList>
            <person name="Tsubouchi T."/>
            <person name="Nishi S."/>
            <person name="Usui K."/>
            <person name="Shimane Y."/>
            <person name="Takaki Y."/>
            <person name="Maruyama T."/>
            <person name="Hatada Y."/>
        </authorList>
    </citation>
    <scope>NUCLEOTIDE SEQUENCE [LARGE SCALE GENOMIC DNA]</scope>
    <source>
        <strain evidence="7">TAR-001</strain>
    </source>
</reference>
<dbReference type="AlphaFoldDB" id="A0A8E0KIV8"/>
<evidence type="ECO:0000256" key="1">
    <source>
        <dbReference type="ARBA" id="ARBA00006484"/>
    </source>
</evidence>
<keyword evidence="7" id="KW-1185">Reference proteome</keyword>
<feature type="region of interest" description="Disordered" evidence="5">
    <location>
        <begin position="1"/>
        <end position="22"/>
    </location>
</feature>
<dbReference type="InterPro" id="IPR002347">
    <property type="entry name" value="SDR_fam"/>
</dbReference>
<dbReference type="InterPro" id="IPR036291">
    <property type="entry name" value="NAD(P)-bd_dom_sf"/>
</dbReference>
<dbReference type="Gene3D" id="3.40.50.720">
    <property type="entry name" value="NAD(P)-binding Rossmann-like Domain"/>
    <property type="match status" value="1"/>
</dbReference>
<protein>
    <recommendedName>
        <fullName evidence="3">D-xylose 1-dehydrogenase</fullName>
        <ecNumber evidence="2">1.1.1.175</ecNumber>
    </recommendedName>
</protein>
<dbReference type="NCBIfam" id="TIGR01963">
    <property type="entry name" value="PHB_DH"/>
    <property type="match status" value="1"/>
</dbReference>
<dbReference type="PANTHER" id="PTHR42879:SF2">
    <property type="entry name" value="3-OXOACYL-[ACYL-CARRIER-PROTEIN] REDUCTASE FABG"/>
    <property type="match status" value="1"/>
</dbReference>
<dbReference type="GO" id="GO:0003858">
    <property type="term" value="F:3-hydroxybutyrate dehydrogenase activity"/>
    <property type="evidence" value="ECO:0007669"/>
    <property type="project" value="InterPro"/>
</dbReference>
<dbReference type="EMBL" id="BATC01000017">
    <property type="protein sequence ID" value="GAD59033.1"/>
    <property type="molecule type" value="Genomic_DNA"/>
</dbReference>
<dbReference type="NCBIfam" id="NF009093">
    <property type="entry name" value="PRK12429.1"/>
    <property type="match status" value="1"/>
</dbReference>
<dbReference type="SUPFAM" id="SSF51735">
    <property type="entry name" value="NAD(P)-binding Rossmann-fold domains"/>
    <property type="match status" value="1"/>
</dbReference>
<dbReference type="OrthoDB" id="9804774at2"/>
<comment type="similarity">
    <text evidence="1 4">Belongs to the short-chain dehydrogenases/reductases (SDR) family.</text>
</comment>
<dbReference type="GO" id="GO:0047838">
    <property type="term" value="F:D-xylose 1-dehydrogenase (NAD+) activity"/>
    <property type="evidence" value="ECO:0007669"/>
    <property type="project" value="UniProtKB-EC"/>
</dbReference>
<dbReference type="FunFam" id="3.40.50.720:FF:000084">
    <property type="entry name" value="Short-chain dehydrogenase reductase"/>
    <property type="match status" value="1"/>
</dbReference>
<dbReference type="PRINTS" id="PR00080">
    <property type="entry name" value="SDRFAMILY"/>
</dbReference>
<accession>A0A8E0KIV8</accession>
<dbReference type="InterPro" id="IPR020904">
    <property type="entry name" value="Sc_DH/Rdtase_CS"/>
</dbReference>
<organism evidence="6 7">
    <name type="scientific">Brevundimonas abyssalis TAR-001</name>
    <dbReference type="NCBI Taxonomy" id="1391729"/>
    <lineage>
        <taxon>Bacteria</taxon>
        <taxon>Pseudomonadati</taxon>
        <taxon>Pseudomonadota</taxon>
        <taxon>Alphaproteobacteria</taxon>
        <taxon>Caulobacterales</taxon>
        <taxon>Caulobacteraceae</taxon>
        <taxon>Brevundimonas</taxon>
    </lineage>
</organism>
<dbReference type="GO" id="GO:0032787">
    <property type="term" value="P:monocarboxylic acid metabolic process"/>
    <property type="evidence" value="ECO:0007669"/>
    <property type="project" value="UniProtKB-ARBA"/>
</dbReference>
<dbReference type="PRINTS" id="PR00081">
    <property type="entry name" value="GDHRDH"/>
</dbReference>
<sequence>MFQWLKGISGSDTAKDTPRPYNPDVNDLKGQVAVISGSTSGIGLALARAVASRGGDVVLNGLGDPAEIERTRSGMEAAYGVKVRYHAADMRNGSEVADMVAFAKHDLGRLDILVNNAGVQHVESIDKFPADKWEQIIAINLSSAFYATRAAVPIMKAQGRGRIINVASAHGLVASPYKSAYVAAKHGVIGLTKTVALELAEQNITCNAICPGFVETPIVEKQIADQARTRGIPREKVLAEVILKSQPTRRFVTTDELAGIFLYLVSDLGASANGASFSIDGGWTAQ</sequence>
<evidence type="ECO:0000256" key="3">
    <source>
        <dbReference type="ARBA" id="ARBA00069939"/>
    </source>
</evidence>
<evidence type="ECO:0000313" key="6">
    <source>
        <dbReference type="EMBL" id="GAD59033.1"/>
    </source>
</evidence>
<gene>
    <name evidence="6" type="ORF">MBEBAB_1283</name>
</gene>
<dbReference type="PANTHER" id="PTHR42879">
    <property type="entry name" value="3-OXOACYL-(ACYL-CARRIER-PROTEIN) REDUCTASE"/>
    <property type="match status" value="1"/>
</dbReference>
<dbReference type="EC" id="1.1.1.175" evidence="2"/>
<comment type="caution">
    <text evidence="6">The sequence shown here is derived from an EMBL/GenBank/DDBJ whole genome shotgun (WGS) entry which is preliminary data.</text>
</comment>
<dbReference type="Proteomes" id="UP000016569">
    <property type="component" value="Unassembled WGS sequence"/>
</dbReference>
<evidence type="ECO:0000313" key="7">
    <source>
        <dbReference type="Proteomes" id="UP000016569"/>
    </source>
</evidence>
<name>A0A8E0KIV8_9CAUL</name>
<dbReference type="InterPro" id="IPR011294">
    <property type="entry name" value="3-OHbutyrate_DH"/>
</dbReference>
<dbReference type="PROSITE" id="PS00061">
    <property type="entry name" value="ADH_SHORT"/>
    <property type="match status" value="1"/>
</dbReference>